<dbReference type="AlphaFoldDB" id="A0A8C6H1F8"/>
<dbReference type="Ensembl" id="ENSMSIT00000018003.1">
    <property type="protein sequence ID" value="ENSMSIP00000014170.1"/>
    <property type="gene ID" value="ENSMSIG00000012228.1"/>
</dbReference>
<proteinExistence type="predicted"/>
<dbReference type="GeneTree" id="ENSGT01150000287992"/>
<accession>A0A8C6H1F8</accession>
<evidence type="ECO:0000313" key="1">
    <source>
        <dbReference type="Ensembl" id="ENSMSIP00000014170.1"/>
    </source>
</evidence>
<name>A0A8C6H1F8_MUSSI</name>
<reference evidence="1" key="1">
    <citation type="submission" date="2025-08" db="UniProtKB">
        <authorList>
            <consortium name="Ensembl"/>
        </authorList>
    </citation>
    <scope>IDENTIFICATION</scope>
</reference>
<reference evidence="1" key="2">
    <citation type="submission" date="2025-09" db="UniProtKB">
        <authorList>
            <consortium name="Ensembl"/>
        </authorList>
    </citation>
    <scope>IDENTIFICATION</scope>
</reference>
<protein>
    <submittedName>
        <fullName evidence="1">Uncharacterized protein</fullName>
    </submittedName>
</protein>
<evidence type="ECO:0000313" key="2">
    <source>
        <dbReference type="Proteomes" id="UP000694415"/>
    </source>
</evidence>
<sequence>MLRLFTVLCQMRPVSPALAPHLTWAYAKDIKFGIDLLADAIAVTVGSNQSSRVW</sequence>
<keyword evidence="2" id="KW-1185">Reference proteome</keyword>
<organism evidence="1 2">
    <name type="scientific">Mus spicilegus</name>
    <name type="common">Mound-building mouse</name>
    <dbReference type="NCBI Taxonomy" id="10103"/>
    <lineage>
        <taxon>Eukaryota</taxon>
        <taxon>Metazoa</taxon>
        <taxon>Chordata</taxon>
        <taxon>Craniata</taxon>
        <taxon>Vertebrata</taxon>
        <taxon>Euteleostomi</taxon>
        <taxon>Mammalia</taxon>
        <taxon>Eutheria</taxon>
        <taxon>Euarchontoglires</taxon>
        <taxon>Glires</taxon>
        <taxon>Rodentia</taxon>
        <taxon>Myomorpha</taxon>
        <taxon>Muroidea</taxon>
        <taxon>Muridae</taxon>
        <taxon>Murinae</taxon>
        <taxon>Mus</taxon>
        <taxon>Mus</taxon>
    </lineage>
</organism>
<dbReference type="Proteomes" id="UP000694415">
    <property type="component" value="Unplaced"/>
</dbReference>